<dbReference type="EMBL" id="CM002799">
    <property type="protein sequence ID" value="KZN87273.1"/>
    <property type="molecule type" value="Genomic_DNA"/>
</dbReference>
<sequence length="103" mass="11641">MFNYILHCPHSIYTSTKDAYSQWVSSRSSLVVPGDLAVNFDSEWAKLSVESSHYPRLRAAEESARSWYTGVVAFRQDVRDLVDDFELGVAVGPFLQSHLANFP</sequence>
<protein>
    <submittedName>
        <fullName evidence="1">Uncharacterized protein</fullName>
    </submittedName>
</protein>
<reference evidence="1" key="1">
    <citation type="journal article" date="2014" name="Genome Announc.">
        <title>Complete sequencing and chromosome-scale genome assembly of the industrial progenitor strain P2niaD18 from the penicillin producer Penicillium chrysogenum.</title>
        <authorList>
            <person name="Specht T."/>
            <person name="Dahlmann T.A."/>
            <person name="Zadra I."/>
            <person name="Kurnsteiner H."/>
            <person name="Kuck U."/>
        </authorList>
    </citation>
    <scope>NUCLEOTIDE SEQUENCE [LARGE SCALE GENOMIC DNA]</scope>
    <source>
        <strain evidence="1">P2niaD18</strain>
    </source>
</reference>
<dbReference type="PhylomeDB" id="A0A167SJY5"/>
<evidence type="ECO:0000313" key="1">
    <source>
        <dbReference type="EMBL" id="KZN87273.1"/>
    </source>
</evidence>
<proteinExistence type="predicted"/>
<dbReference type="Proteomes" id="UP000076449">
    <property type="component" value="Chromosome II"/>
</dbReference>
<name>A0A167SJY5_PENCH</name>
<gene>
    <name evidence="1" type="ORF">EN45_058310</name>
</gene>
<dbReference type="AlphaFoldDB" id="A0A167SJY5"/>
<accession>A0A167SJY5</accession>
<organism evidence="1">
    <name type="scientific">Penicillium chrysogenum</name>
    <name type="common">Penicillium notatum</name>
    <dbReference type="NCBI Taxonomy" id="5076"/>
    <lineage>
        <taxon>Eukaryota</taxon>
        <taxon>Fungi</taxon>
        <taxon>Dikarya</taxon>
        <taxon>Ascomycota</taxon>
        <taxon>Pezizomycotina</taxon>
        <taxon>Eurotiomycetes</taxon>
        <taxon>Eurotiomycetidae</taxon>
        <taxon>Eurotiales</taxon>
        <taxon>Aspergillaceae</taxon>
        <taxon>Penicillium</taxon>
        <taxon>Penicillium chrysogenum species complex</taxon>
    </lineage>
</organism>